<proteinExistence type="predicted"/>
<dbReference type="GO" id="GO:0008977">
    <property type="term" value="F:prephenate dehydrogenase (NAD+) activity"/>
    <property type="evidence" value="ECO:0007669"/>
    <property type="project" value="InterPro"/>
</dbReference>
<dbReference type="Pfam" id="PF20463">
    <property type="entry name" value="PDH_C"/>
    <property type="match status" value="1"/>
</dbReference>
<dbReference type="Proteomes" id="UP000198307">
    <property type="component" value="Unassembled WGS sequence"/>
</dbReference>
<protein>
    <submittedName>
        <fullName evidence="3">Prephenate dehydrogenase</fullName>
    </submittedName>
</protein>
<gene>
    <name evidence="3" type="ORF">SAMN05444959_1102</name>
</gene>
<dbReference type="SUPFAM" id="SSF48179">
    <property type="entry name" value="6-phosphogluconate dehydrogenase C-terminal domain-like"/>
    <property type="match status" value="1"/>
</dbReference>
<dbReference type="Pfam" id="PF02153">
    <property type="entry name" value="PDH_N"/>
    <property type="match status" value="1"/>
</dbReference>
<organism evidence="3 4">
    <name type="scientific">Paracoccus seriniphilus</name>
    <dbReference type="NCBI Taxonomy" id="184748"/>
    <lineage>
        <taxon>Bacteria</taxon>
        <taxon>Pseudomonadati</taxon>
        <taxon>Pseudomonadota</taxon>
        <taxon>Alphaproteobacteria</taxon>
        <taxon>Rhodobacterales</taxon>
        <taxon>Paracoccaceae</taxon>
        <taxon>Paracoccus</taxon>
    </lineage>
</organism>
<dbReference type="InterPro" id="IPR036291">
    <property type="entry name" value="NAD(P)-bd_dom_sf"/>
</dbReference>
<dbReference type="EMBL" id="FZQB01000010">
    <property type="protein sequence ID" value="SNT75126.1"/>
    <property type="molecule type" value="Genomic_DNA"/>
</dbReference>
<dbReference type="GO" id="GO:0006571">
    <property type="term" value="P:tyrosine biosynthetic process"/>
    <property type="evidence" value="ECO:0007669"/>
    <property type="project" value="InterPro"/>
</dbReference>
<dbReference type="InterPro" id="IPR050812">
    <property type="entry name" value="Preph/Arog_dehydrog"/>
</dbReference>
<dbReference type="PROSITE" id="PS51176">
    <property type="entry name" value="PDH_ADH"/>
    <property type="match status" value="1"/>
</dbReference>
<dbReference type="InterPro" id="IPR046825">
    <property type="entry name" value="PDH_C"/>
</dbReference>
<evidence type="ECO:0000256" key="1">
    <source>
        <dbReference type="ARBA" id="ARBA00023002"/>
    </source>
</evidence>
<sequence length="237" mass="26081">MNSRQRLAIIGFGAFGRLIARHLRPHLSVCVCDPHHRSNDLPQVDLVVAASCDIVVLAVPLSQFETVLQQIAPHLRPGTIVMDVASVKVEPARAMQQILPEHVQIIATHPLFGPESARDGIAGHRLAWCPLRGTAHRRVAALLRFLGLQLIATTPDEHDRDMAVVQGLTHLIARSLDQMARPTTRLTTESYRRLAEAVAMVRADSPELLHMILEANPYARPARQKFLATATQIGTVA</sequence>
<dbReference type="GO" id="GO:0004665">
    <property type="term" value="F:prephenate dehydrogenase (NADP+) activity"/>
    <property type="evidence" value="ECO:0007669"/>
    <property type="project" value="InterPro"/>
</dbReference>
<dbReference type="InterPro" id="IPR003099">
    <property type="entry name" value="Prephen_DH"/>
</dbReference>
<dbReference type="InterPro" id="IPR008927">
    <property type="entry name" value="6-PGluconate_DH-like_C_sf"/>
</dbReference>
<keyword evidence="1" id="KW-0560">Oxidoreductase</keyword>
<name>A0A239PYS1_9RHOB</name>
<dbReference type="SUPFAM" id="SSF51735">
    <property type="entry name" value="NAD(P)-binding Rossmann-fold domains"/>
    <property type="match status" value="1"/>
</dbReference>
<reference evidence="3 4" key="1">
    <citation type="submission" date="2017-07" db="EMBL/GenBank/DDBJ databases">
        <authorList>
            <person name="Sun Z.S."/>
            <person name="Albrecht U."/>
            <person name="Echele G."/>
            <person name="Lee C.C."/>
        </authorList>
    </citation>
    <scope>NUCLEOTIDE SEQUENCE [LARGE SCALE GENOMIC DNA]</scope>
    <source>
        <strain evidence="3 4">DSM 14827</strain>
    </source>
</reference>
<dbReference type="GO" id="GO:0070403">
    <property type="term" value="F:NAD+ binding"/>
    <property type="evidence" value="ECO:0007669"/>
    <property type="project" value="InterPro"/>
</dbReference>
<dbReference type="RefSeq" id="WP_089344910.1">
    <property type="nucleotide sequence ID" value="NZ_CP067129.1"/>
</dbReference>
<dbReference type="PANTHER" id="PTHR21363">
    <property type="entry name" value="PREPHENATE DEHYDROGENASE"/>
    <property type="match status" value="1"/>
</dbReference>
<evidence type="ECO:0000313" key="3">
    <source>
        <dbReference type="EMBL" id="SNT75126.1"/>
    </source>
</evidence>
<dbReference type="Gene3D" id="3.40.50.720">
    <property type="entry name" value="NAD(P)-binding Rossmann-like Domain"/>
    <property type="match status" value="1"/>
</dbReference>
<dbReference type="AlphaFoldDB" id="A0A239PYS1"/>
<dbReference type="OrthoDB" id="9800497at2"/>
<evidence type="ECO:0000313" key="4">
    <source>
        <dbReference type="Proteomes" id="UP000198307"/>
    </source>
</evidence>
<accession>A0A239PYS1</accession>
<feature type="domain" description="Prephenate/arogenate dehydrogenase" evidence="2">
    <location>
        <begin position="5"/>
        <end position="237"/>
    </location>
</feature>
<dbReference type="InterPro" id="IPR046826">
    <property type="entry name" value="PDH_N"/>
</dbReference>
<keyword evidence="4" id="KW-1185">Reference proteome</keyword>
<dbReference type="PANTHER" id="PTHR21363:SF0">
    <property type="entry name" value="PREPHENATE DEHYDROGENASE [NADP(+)]"/>
    <property type="match status" value="1"/>
</dbReference>
<evidence type="ECO:0000259" key="2">
    <source>
        <dbReference type="PROSITE" id="PS51176"/>
    </source>
</evidence>